<dbReference type="SMART" id="SM00589">
    <property type="entry name" value="PRY"/>
    <property type="match status" value="1"/>
</dbReference>
<evidence type="ECO:0000256" key="3">
    <source>
        <dbReference type="ARBA" id="ARBA00022771"/>
    </source>
</evidence>
<feature type="domain" description="B box-type" evidence="9">
    <location>
        <begin position="146"/>
        <end position="186"/>
    </location>
</feature>
<keyword evidence="4" id="KW-0862">Zinc</keyword>
<evidence type="ECO:0000256" key="2">
    <source>
        <dbReference type="ARBA" id="ARBA00022723"/>
    </source>
</evidence>
<dbReference type="CDD" id="cd19769">
    <property type="entry name" value="Bbox2_TRIM16-like"/>
    <property type="match status" value="1"/>
</dbReference>
<dbReference type="Pfam" id="PF25600">
    <property type="entry name" value="TRIM_CC"/>
    <property type="match status" value="1"/>
</dbReference>
<dbReference type="GeneTree" id="ENSGT01150000286922"/>
<evidence type="ECO:0000256" key="6">
    <source>
        <dbReference type="PROSITE-ProRule" id="PRU00024"/>
    </source>
</evidence>
<evidence type="ECO:0000259" key="9">
    <source>
        <dbReference type="PROSITE" id="PS50119"/>
    </source>
</evidence>
<organism evidence="11 12">
    <name type="scientific">Anabas testudineus</name>
    <name type="common">Climbing perch</name>
    <name type="synonym">Anthias testudineus</name>
    <dbReference type="NCBI Taxonomy" id="64144"/>
    <lineage>
        <taxon>Eukaryota</taxon>
        <taxon>Metazoa</taxon>
        <taxon>Chordata</taxon>
        <taxon>Craniata</taxon>
        <taxon>Vertebrata</taxon>
        <taxon>Euteleostomi</taxon>
        <taxon>Actinopterygii</taxon>
        <taxon>Neopterygii</taxon>
        <taxon>Teleostei</taxon>
        <taxon>Neoteleostei</taxon>
        <taxon>Acanthomorphata</taxon>
        <taxon>Anabantaria</taxon>
        <taxon>Anabantiformes</taxon>
        <taxon>Anabantoidei</taxon>
        <taxon>Anabantidae</taxon>
        <taxon>Anabas</taxon>
    </lineage>
</organism>
<dbReference type="PROSITE" id="PS50188">
    <property type="entry name" value="B302_SPRY"/>
    <property type="match status" value="1"/>
</dbReference>
<dbReference type="InterPro" id="IPR006574">
    <property type="entry name" value="PRY"/>
</dbReference>
<sequence length="553" mass="62980">MAHQGHQLEEDKFCCSICLDLLKDPVTIPCGHSYCMSCIKSHFDKEDCKKTYSCPWCRDTSVERPALVKNTMLADLMEDMQKTGASADHCYAGPGEVACDVCTGEKLKAVKSCLQCLVSYCQQHLQPHYKSPAFQNHKLVDPSRKLKENVCSRHNEVMKIFCRTDQKCICYLCSMDEHKNHKTVSAEAERAVRQKDLEASLQNKRWKIQMREEEIKVLQQEVEAIKESADKAVKDSEAIVTELVRVIKEKGSELKQLIKSQQINEVSRVKGLQKKLEEEIFELKKKEAKLKQLSCTEDHTEFLLNYSLRSELSRAKSSTIKTRPLRYFEDVLAAASEARDKLQDILNKEWNKVSLTVRAVDVLLPHEEPKIKEEFLKYSCQITLDSFTAHGMLALSDGDTTVSEKNPSVQYSNPERFTSVHQVLSRESLTGPHYWEVEWSGKGVSVAVAYKDSNTVENSGFGYNKKSWALECYKKHYKFRHNDVTTDISGPCSSRIGVYVDHRAGTLGFYSVAGTMTLLHKVQTTFTEPLYAGVWVWLGYFGVTSSARFIEIK</sequence>
<dbReference type="InterPro" id="IPR043136">
    <property type="entry name" value="B30.2/SPRY_sf"/>
</dbReference>
<dbReference type="Pfam" id="PF13765">
    <property type="entry name" value="PRY"/>
    <property type="match status" value="1"/>
</dbReference>
<dbReference type="GO" id="GO:0005737">
    <property type="term" value="C:cytoplasm"/>
    <property type="evidence" value="ECO:0007669"/>
    <property type="project" value="UniProtKB-ARBA"/>
</dbReference>
<dbReference type="STRING" id="64144.ENSATEP00000021072"/>
<evidence type="ECO:0000256" key="7">
    <source>
        <dbReference type="SAM" id="Coils"/>
    </source>
</evidence>
<dbReference type="InterPro" id="IPR003879">
    <property type="entry name" value="Butyrophylin_SPRY"/>
</dbReference>
<dbReference type="Gene3D" id="4.10.830.40">
    <property type="match status" value="1"/>
</dbReference>
<dbReference type="PANTHER" id="PTHR25465">
    <property type="entry name" value="B-BOX DOMAIN CONTAINING"/>
    <property type="match status" value="1"/>
</dbReference>
<dbReference type="PROSITE" id="PS00518">
    <property type="entry name" value="ZF_RING_1"/>
    <property type="match status" value="1"/>
</dbReference>
<dbReference type="InterPro" id="IPR017907">
    <property type="entry name" value="Znf_RING_CS"/>
</dbReference>
<evidence type="ECO:0000313" key="11">
    <source>
        <dbReference type="Ensembl" id="ENSATEP00000021072.3"/>
    </source>
</evidence>
<dbReference type="SUPFAM" id="SSF57845">
    <property type="entry name" value="B-box zinc-binding domain"/>
    <property type="match status" value="1"/>
</dbReference>
<dbReference type="Gene3D" id="2.60.120.920">
    <property type="match status" value="1"/>
</dbReference>
<dbReference type="SMART" id="SM00449">
    <property type="entry name" value="SPRY"/>
    <property type="match status" value="1"/>
</dbReference>
<keyword evidence="7" id="KW-0175">Coiled coil</keyword>
<dbReference type="InterPro" id="IPR001870">
    <property type="entry name" value="B30.2/SPRY"/>
</dbReference>
<reference evidence="11" key="1">
    <citation type="submission" date="2021-04" db="EMBL/GenBank/DDBJ databases">
        <authorList>
            <consortium name="Wellcome Sanger Institute Data Sharing"/>
        </authorList>
    </citation>
    <scope>NUCLEOTIDE SEQUENCE [LARGE SCALE GENOMIC DNA]</scope>
</reference>
<dbReference type="PANTHER" id="PTHR25465:SF5">
    <property type="entry name" value="E3 UBIQUITIN_ISG15 LIGASE TRIM25-RELATED"/>
    <property type="match status" value="1"/>
</dbReference>
<keyword evidence="12" id="KW-1185">Reference proteome</keyword>
<dbReference type="InterPro" id="IPR013083">
    <property type="entry name" value="Znf_RING/FYVE/PHD"/>
</dbReference>
<evidence type="ECO:0008006" key="13">
    <source>
        <dbReference type="Google" id="ProtNLM"/>
    </source>
</evidence>
<accession>A0A3Q1IHA2</accession>
<dbReference type="GO" id="GO:0045087">
    <property type="term" value="P:innate immune response"/>
    <property type="evidence" value="ECO:0007669"/>
    <property type="project" value="UniProtKB-KW"/>
</dbReference>
<dbReference type="Pfam" id="PF00643">
    <property type="entry name" value="zf-B_box"/>
    <property type="match status" value="1"/>
</dbReference>
<dbReference type="CDD" id="cd16040">
    <property type="entry name" value="SPRY_PRY_SNTX"/>
    <property type="match status" value="1"/>
</dbReference>
<keyword evidence="1" id="KW-0399">Innate immunity</keyword>
<feature type="domain" description="RING-type" evidence="8">
    <location>
        <begin position="15"/>
        <end position="58"/>
    </location>
</feature>
<dbReference type="Pfam" id="PF00622">
    <property type="entry name" value="SPRY"/>
    <property type="match status" value="1"/>
</dbReference>
<keyword evidence="2" id="KW-0479">Metal-binding</keyword>
<evidence type="ECO:0000259" key="10">
    <source>
        <dbReference type="PROSITE" id="PS50188"/>
    </source>
</evidence>
<feature type="domain" description="B30.2/SPRY" evidence="10">
    <location>
        <begin position="362"/>
        <end position="553"/>
    </location>
</feature>
<feature type="coiled-coil region" evidence="7">
    <location>
        <begin position="201"/>
        <end position="235"/>
    </location>
</feature>
<evidence type="ECO:0000259" key="8">
    <source>
        <dbReference type="PROSITE" id="PS50089"/>
    </source>
</evidence>
<dbReference type="Proteomes" id="UP000265040">
    <property type="component" value="Chromosome 18"/>
</dbReference>
<evidence type="ECO:0000313" key="12">
    <source>
        <dbReference type="Proteomes" id="UP000265040"/>
    </source>
</evidence>
<dbReference type="GO" id="GO:0008270">
    <property type="term" value="F:zinc ion binding"/>
    <property type="evidence" value="ECO:0007669"/>
    <property type="project" value="UniProtKB-KW"/>
</dbReference>
<reference evidence="11" key="3">
    <citation type="submission" date="2025-09" db="UniProtKB">
        <authorList>
            <consortium name="Ensembl"/>
        </authorList>
    </citation>
    <scope>IDENTIFICATION</scope>
</reference>
<dbReference type="Gene3D" id="3.30.160.60">
    <property type="entry name" value="Classic Zinc Finger"/>
    <property type="match status" value="1"/>
</dbReference>
<dbReference type="InterPro" id="IPR058030">
    <property type="entry name" value="TRIM8/14/16/25/29/45/65_CC"/>
</dbReference>
<reference evidence="11" key="2">
    <citation type="submission" date="2025-08" db="UniProtKB">
        <authorList>
            <consortium name="Ensembl"/>
        </authorList>
    </citation>
    <scope>IDENTIFICATION</scope>
</reference>
<dbReference type="PROSITE" id="PS50119">
    <property type="entry name" value="ZF_BBOX"/>
    <property type="match status" value="1"/>
</dbReference>
<evidence type="ECO:0000256" key="5">
    <source>
        <dbReference type="ARBA" id="ARBA00022859"/>
    </source>
</evidence>
<dbReference type="InterPro" id="IPR000315">
    <property type="entry name" value="Znf_B-box"/>
</dbReference>
<proteinExistence type="predicted"/>
<dbReference type="PROSITE" id="PS50089">
    <property type="entry name" value="ZF_RING_2"/>
    <property type="match status" value="1"/>
</dbReference>
<dbReference type="InParanoid" id="A0A3Q1IHA2"/>
<dbReference type="InterPro" id="IPR003877">
    <property type="entry name" value="SPRY_dom"/>
</dbReference>
<dbReference type="SMART" id="SM00336">
    <property type="entry name" value="BBOX"/>
    <property type="match status" value="1"/>
</dbReference>
<dbReference type="SMART" id="SM00184">
    <property type="entry name" value="RING"/>
    <property type="match status" value="1"/>
</dbReference>
<dbReference type="Pfam" id="PF15227">
    <property type="entry name" value="zf-C3HC4_4"/>
    <property type="match status" value="1"/>
</dbReference>
<dbReference type="SUPFAM" id="SSF49899">
    <property type="entry name" value="Concanavalin A-like lectins/glucanases"/>
    <property type="match status" value="1"/>
</dbReference>
<dbReference type="Gene3D" id="3.30.40.10">
    <property type="entry name" value="Zinc/RING finger domain, C3HC4 (zinc finger)"/>
    <property type="match status" value="1"/>
</dbReference>
<feature type="coiled-coil region" evidence="7">
    <location>
        <begin position="266"/>
        <end position="296"/>
    </location>
</feature>
<dbReference type="PRINTS" id="PR01407">
    <property type="entry name" value="BUTYPHLNCDUF"/>
</dbReference>
<keyword evidence="3 6" id="KW-0863">Zinc-finger</keyword>
<dbReference type="InterPro" id="IPR001841">
    <property type="entry name" value="Znf_RING"/>
</dbReference>
<dbReference type="Ensembl" id="ENSATET00000021431.3">
    <property type="protein sequence ID" value="ENSATEP00000021072.3"/>
    <property type="gene ID" value="ENSATEG00000014648.3"/>
</dbReference>
<dbReference type="AlphaFoldDB" id="A0A3Q1IHA2"/>
<evidence type="ECO:0000256" key="4">
    <source>
        <dbReference type="ARBA" id="ARBA00022833"/>
    </source>
</evidence>
<keyword evidence="5" id="KW-0391">Immunity</keyword>
<dbReference type="SUPFAM" id="SSF57850">
    <property type="entry name" value="RING/U-box"/>
    <property type="match status" value="1"/>
</dbReference>
<dbReference type="InterPro" id="IPR013320">
    <property type="entry name" value="ConA-like_dom_sf"/>
</dbReference>
<dbReference type="InterPro" id="IPR051051">
    <property type="entry name" value="E3_ubiq-ligase_TRIM/RNF"/>
</dbReference>
<evidence type="ECO:0000256" key="1">
    <source>
        <dbReference type="ARBA" id="ARBA00022588"/>
    </source>
</evidence>
<protein>
    <recommendedName>
        <fullName evidence="13">Tripartite motif containing 16</fullName>
    </recommendedName>
</protein>
<name>A0A3Q1IHA2_ANATE</name>